<gene>
    <name evidence="2" type="ORF">SCHPADRAFT_216895</name>
</gene>
<evidence type="ECO:0000256" key="1">
    <source>
        <dbReference type="SAM" id="MobiDB-lite"/>
    </source>
</evidence>
<evidence type="ECO:0000313" key="2">
    <source>
        <dbReference type="EMBL" id="KLO16334.1"/>
    </source>
</evidence>
<feature type="region of interest" description="Disordered" evidence="1">
    <location>
        <begin position="108"/>
        <end position="164"/>
    </location>
</feature>
<accession>A0A0H2RWW1</accession>
<sequence length="357" mass="41253">MSEEQMIVPVPPPTVPTIPEDHQESRLHEQFSEDGRQTHEFIDVVDHDTGRRTPDQHIHDYPEFDDYRDGPRSILSDSLAKPASSGGRSSSNQRVTFIGELNPSNLERNASRYSATSTASKYSQVTDATEREYRHQQYDPQRHEPQRRYHDDEPQRRYDPQRNLPQKRLPYMILADFGNGLEIGNDVDGFMPYEDYAAYKETYGVDQDTYYIIPGNTPVVFHDEEGNELFRVDAHKYKTRRHKFIIQDEFGQELHRIGDSRFMAAGSDAGSSDSRQSRSKVPKLIHLDGRDRVRTPVPNSPRSDRTSSDIYVEDEYGRPLKQSSSDRNLKRGGSRRLGRNEKPNYMFVDEDGRPVSK</sequence>
<dbReference type="Proteomes" id="UP000053477">
    <property type="component" value="Unassembled WGS sequence"/>
</dbReference>
<feature type="region of interest" description="Disordered" evidence="1">
    <location>
        <begin position="265"/>
        <end position="357"/>
    </location>
</feature>
<proteinExistence type="predicted"/>
<evidence type="ECO:0000313" key="3">
    <source>
        <dbReference type="Proteomes" id="UP000053477"/>
    </source>
</evidence>
<name>A0A0H2RWW1_9AGAM</name>
<feature type="compositionally biased region" description="Polar residues" evidence="1">
    <location>
        <begin position="86"/>
        <end position="95"/>
    </location>
</feature>
<protein>
    <submittedName>
        <fullName evidence="2">Uncharacterized protein</fullName>
    </submittedName>
</protein>
<feature type="compositionally biased region" description="Basic and acidic residues" evidence="1">
    <location>
        <begin position="19"/>
        <end position="71"/>
    </location>
</feature>
<feature type="region of interest" description="Disordered" evidence="1">
    <location>
        <begin position="1"/>
        <end position="95"/>
    </location>
</feature>
<dbReference type="EMBL" id="KQ085917">
    <property type="protein sequence ID" value="KLO16334.1"/>
    <property type="molecule type" value="Genomic_DNA"/>
</dbReference>
<feature type="compositionally biased region" description="Low complexity" evidence="1">
    <location>
        <begin position="265"/>
        <end position="274"/>
    </location>
</feature>
<dbReference type="InParanoid" id="A0A0H2RWW1"/>
<feature type="compositionally biased region" description="Basic and acidic residues" evidence="1">
    <location>
        <begin position="285"/>
        <end position="294"/>
    </location>
</feature>
<keyword evidence="3" id="KW-1185">Reference proteome</keyword>
<dbReference type="AlphaFoldDB" id="A0A0H2RWW1"/>
<organism evidence="2 3">
    <name type="scientific">Schizopora paradoxa</name>
    <dbReference type="NCBI Taxonomy" id="27342"/>
    <lineage>
        <taxon>Eukaryota</taxon>
        <taxon>Fungi</taxon>
        <taxon>Dikarya</taxon>
        <taxon>Basidiomycota</taxon>
        <taxon>Agaricomycotina</taxon>
        <taxon>Agaricomycetes</taxon>
        <taxon>Hymenochaetales</taxon>
        <taxon>Schizoporaceae</taxon>
        <taxon>Schizopora</taxon>
    </lineage>
</organism>
<dbReference type="OrthoDB" id="3265011at2759"/>
<feature type="compositionally biased region" description="Basic and acidic residues" evidence="1">
    <location>
        <begin position="128"/>
        <end position="160"/>
    </location>
</feature>
<reference evidence="2 3" key="1">
    <citation type="submission" date="2015-04" db="EMBL/GenBank/DDBJ databases">
        <title>Complete genome sequence of Schizopora paradoxa KUC8140, a cosmopolitan wood degrader in East Asia.</title>
        <authorList>
            <consortium name="DOE Joint Genome Institute"/>
            <person name="Min B."/>
            <person name="Park H."/>
            <person name="Jang Y."/>
            <person name="Kim J.-J."/>
            <person name="Kim K.H."/>
            <person name="Pangilinan J."/>
            <person name="Lipzen A."/>
            <person name="Riley R."/>
            <person name="Grigoriev I.V."/>
            <person name="Spatafora J.W."/>
            <person name="Choi I.-G."/>
        </authorList>
    </citation>
    <scope>NUCLEOTIDE SEQUENCE [LARGE SCALE GENOMIC DNA]</scope>
    <source>
        <strain evidence="2 3">KUC8140</strain>
    </source>
</reference>
<feature type="compositionally biased region" description="Polar residues" evidence="1">
    <location>
        <begin position="108"/>
        <end position="127"/>
    </location>
</feature>